<dbReference type="STRING" id="442562.Rumeso_01000"/>
<feature type="domain" description="Type VI secretion system IcmF C-terminal" evidence="2">
    <location>
        <begin position="197"/>
        <end position="263"/>
    </location>
</feature>
<dbReference type="InterPro" id="IPR053156">
    <property type="entry name" value="T6SS_TssM-like"/>
</dbReference>
<dbReference type="NCBIfam" id="TIGR03373">
    <property type="entry name" value="VI_minor_4"/>
    <property type="match status" value="1"/>
</dbReference>
<name>A0A017HSU6_9RHOB</name>
<dbReference type="PANTHER" id="PTHR36153:SF1">
    <property type="entry name" value="TYPE VI SECRETION SYSTEM COMPONENT TSSM1"/>
    <property type="match status" value="1"/>
</dbReference>
<organism evidence="3 4">
    <name type="scientific">Rubellimicrobium mesophilum DSM 19309</name>
    <dbReference type="NCBI Taxonomy" id="442562"/>
    <lineage>
        <taxon>Bacteria</taxon>
        <taxon>Pseudomonadati</taxon>
        <taxon>Pseudomonadota</taxon>
        <taxon>Alphaproteobacteria</taxon>
        <taxon>Rhodobacterales</taxon>
        <taxon>Roseobacteraceae</taxon>
        <taxon>Rubellimicrobium</taxon>
    </lineage>
</organism>
<dbReference type="HOGENOM" id="CLU_556517_0_0_5"/>
<proteinExistence type="predicted"/>
<keyword evidence="4" id="KW-1185">Reference proteome</keyword>
<dbReference type="Gene3D" id="3.40.1730.10">
    <property type="entry name" value="pa0076 domain"/>
    <property type="match status" value="1"/>
</dbReference>
<dbReference type="Pfam" id="PF09867">
    <property type="entry name" value="TagF_N"/>
    <property type="match status" value="1"/>
</dbReference>
<dbReference type="InterPro" id="IPR010623">
    <property type="entry name" value="IcmF_C"/>
</dbReference>
<gene>
    <name evidence="3" type="ORF">Rumeso_01000</name>
</gene>
<dbReference type="Proteomes" id="UP000019666">
    <property type="component" value="Unassembled WGS sequence"/>
</dbReference>
<dbReference type="InterPro" id="IPR038225">
    <property type="entry name" value="TagF_sf"/>
</dbReference>
<dbReference type="EMBL" id="AOSK01000029">
    <property type="protein sequence ID" value="EYD77451.1"/>
    <property type="molecule type" value="Genomic_DNA"/>
</dbReference>
<dbReference type="PANTHER" id="PTHR36153">
    <property type="entry name" value="INNER MEMBRANE PROTEIN-RELATED"/>
    <property type="match status" value="1"/>
</dbReference>
<sequence length="490" mass="52044">MATHFRPLKGVIDSVDDQPPLIDDVVAALAALANELQTVKVGDDPNKTLQERGGLGELVGAVADVAVGLPDPIDDWIAGIAQDTSEITREAMVAELNAHLQADVLPFCHSATDGRYPFDQASTIDVTVADFQRLFGPGGIFDEFTNNLLLPYVNTTTRPWLWRADFGLPPETLQPFEKARSIRDALFPGGLGPVIAFTLEPKDLSANAARVTLNVDGQLLVYFNAATRPMPMTWPGTDGTNLVSLSFTPLDGSTEEITTETGGLGLPAPRAREPALAHRAAGGLSAAALARRPCGDLRPSRVQRGEPAGPPDVRRLPVPGEVLSREGYVGLWGKLPATGDFISRGLPDAFRARWDAWVTRHLAALAEPWPAGGLRFRLVSGGQTASGLVAPSRDAAGRSFPFTALVVLPFAPSTVDIDRWCDGVLPLLIEAKSGAVGGDDLWRALDALPRPSMVRLGPDAPLLLWTAGQAPRAADPTEPDPALSVLFSSG</sequence>
<feature type="region of interest" description="Disordered" evidence="1">
    <location>
        <begin position="298"/>
        <end position="317"/>
    </location>
</feature>
<evidence type="ECO:0000313" key="4">
    <source>
        <dbReference type="Proteomes" id="UP000019666"/>
    </source>
</evidence>
<dbReference type="RefSeq" id="WP_245639258.1">
    <property type="nucleotide sequence ID" value="NZ_KK088574.1"/>
</dbReference>
<evidence type="ECO:0000259" key="2">
    <source>
        <dbReference type="Pfam" id="PF06744"/>
    </source>
</evidence>
<comment type="caution">
    <text evidence="3">The sequence shown here is derived from an EMBL/GenBank/DDBJ whole genome shotgun (WGS) entry which is preliminary data.</text>
</comment>
<dbReference type="PATRIC" id="fig|442562.3.peg.992"/>
<dbReference type="Pfam" id="PF06744">
    <property type="entry name" value="IcmF_C"/>
    <property type="match status" value="1"/>
</dbReference>
<dbReference type="AlphaFoldDB" id="A0A017HSU6"/>
<accession>A0A017HSU6</accession>
<reference evidence="3 4" key="1">
    <citation type="submission" date="2013-02" db="EMBL/GenBank/DDBJ databases">
        <authorList>
            <person name="Fiebig A."/>
            <person name="Goeker M."/>
            <person name="Klenk H.-P.P."/>
        </authorList>
    </citation>
    <scope>NUCLEOTIDE SEQUENCE [LARGE SCALE GENOMIC DNA]</scope>
    <source>
        <strain evidence="3 4">DSM 19309</strain>
    </source>
</reference>
<protein>
    <submittedName>
        <fullName evidence="3">IcmF-related protein</fullName>
    </submittedName>
</protein>
<evidence type="ECO:0000313" key="3">
    <source>
        <dbReference type="EMBL" id="EYD77451.1"/>
    </source>
</evidence>
<dbReference type="InterPro" id="IPR017748">
    <property type="entry name" value="TagF"/>
</dbReference>
<evidence type="ECO:0000256" key="1">
    <source>
        <dbReference type="SAM" id="MobiDB-lite"/>
    </source>
</evidence>